<name>A0ABQ5AKU1_9ASTR</name>
<sequence>MEPGKCVRQQRYKVPEKTASKEDGPPGDKERRIALSISKLKAARYLDFGLEELVPTLWVESELEYDISAVYGITHWWFRRKEFYINNTLTINFQIRLQIVLKDKSRCRHGELGKWSGRLTNEKKEMTSSLQSKKKDYISEGSIKVRRALLGYIKDGDGDGNSQFLIDLSSDIIRYAKPRTTLVRLYGMSS</sequence>
<gene>
    <name evidence="2" type="ORF">Tco_0823015</name>
</gene>
<proteinExistence type="predicted"/>
<accession>A0ABQ5AKU1</accession>
<protein>
    <submittedName>
        <fullName evidence="2">Uncharacterized protein</fullName>
    </submittedName>
</protein>
<keyword evidence="3" id="KW-1185">Reference proteome</keyword>
<dbReference type="Proteomes" id="UP001151760">
    <property type="component" value="Unassembled WGS sequence"/>
</dbReference>
<feature type="region of interest" description="Disordered" evidence="1">
    <location>
        <begin position="1"/>
        <end position="28"/>
    </location>
</feature>
<dbReference type="EMBL" id="BQNB010012302">
    <property type="protein sequence ID" value="GJT01846.1"/>
    <property type="molecule type" value="Genomic_DNA"/>
</dbReference>
<reference evidence="2" key="2">
    <citation type="submission" date="2022-01" db="EMBL/GenBank/DDBJ databases">
        <authorList>
            <person name="Yamashiro T."/>
            <person name="Shiraishi A."/>
            <person name="Satake H."/>
            <person name="Nakayama K."/>
        </authorList>
    </citation>
    <scope>NUCLEOTIDE SEQUENCE</scope>
</reference>
<evidence type="ECO:0000313" key="2">
    <source>
        <dbReference type="EMBL" id="GJT01846.1"/>
    </source>
</evidence>
<organism evidence="2 3">
    <name type="scientific">Tanacetum coccineum</name>
    <dbReference type="NCBI Taxonomy" id="301880"/>
    <lineage>
        <taxon>Eukaryota</taxon>
        <taxon>Viridiplantae</taxon>
        <taxon>Streptophyta</taxon>
        <taxon>Embryophyta</taxon>
        <taxon>Tracheophyta</taxon>
        <taxon>Spermatophyta</taxon>
        <taxon>Magnoliopsida</taxon>
        <taxon>eudicotyledons</taxon>
        <taxon>Gunneridae</taxon>
        <taxon>Pentapetalae</taxon>
        <taxon>asterids</taxon>
        <taxon>campanulids</taxon>
        <taxon>Asterales</taxon>
        <taxon>Asteraceae</taxon>
        <taxon>Asteroideae</taxon>
        <taxon>Anthemideae</taxon>
        <taxon>Anthemidinae</taxon>
        <taxon>Tanacetum</taxon>
    </lineage>
</organism>
<feature type="compositionally biased region" description="Basic and acidic residues" evidence="1">
    <location>
        <begin position="13"/>
        <end position="28"/>
    </location>
</feature>
<evidence type="ECO:0000313" key="3">
    <source>
        <dbReference type="Proteomes" id="UP001151760"/>
    </source>
</evidence>
<evidence type="ECO:0000256" key="1">
    <source>
        <dbReference type="SAM" id="MobiDB-lite"/>
    </source>
</evidence>
<reference evidence="2" key="1">
    <citation type="journal article" date="2022" name="Int. J. Mol. Sci.">
        <title>Draft Genome of Tanacetum Coccineum: Genomic Comparison of Closely Related Tanacetum-Family Plants.</title>
        <authorList>
            <person name="Yamashiro T."/>
            <person name="Shiraishi A."/>
            <person name="Nakayama K."/>
            <person name="Satake H."/>
        </authorList>
    </citation>
    <scope>NUCLEOTIDE SEQUENCE</scope>
</reference>
<comment type="caution">
    <text evidence="2">The sequence shown here is derived from an EMBL/GenBank/DDBJ whole genome shotgun (WGS) entry which is preliminary data.</text>
</comment>